<organism evidence="2 3">
    <name type="scientific">Streptomyces javensis</name>
    <dbReference type="NCBI Taxonomy" id="114698"/>
    <lineage>
        <taxon>Bacteria</taxon>
        <taxon>Bacillati</taxon>
        <taxon>Actinomycetota</taxon>
        <taxon>Actinomycetes</taxon>
        <taxon>Kitasatosporales</taxon>
        <taxon>Streptomycetaceae</taxon>
        <taxon>Streptomyces</taxon>
        <taxon>Streptomyces violaceusniger group</taxon>
    </lineage>
</organism>
<comment type="caution">
    <text evidence="2">The sequence shown here is derived from an EMBL/GenBank/DDBJ whole genome shotgun (WGS) entry which is preliminary data.</text>
</comment>
<dbReference type="Proteomes" id="UP001500282">
    <property type="component" value="Unassembled WGS sequence"/>
</dbReference>
<name>A0ABP4HT61_9ACTN</name>
<evidence type="ECO:0000313" key="2">
    <source>
        <dbReference type="EMBL" id="GAA1284775.1"/>
    </source>
</evidence>
<proteinExistence type="predicted"/>
<dbReference type="EMBL" id="BAAAIH010000033">
    <property type="protein sequence ID" value="GAA1284775.1"/>
    <property type="molecule type" value="Genomic_DNA"/>
</dbReference>
<sequence>MLCPATLVRAPNHPKDQPPPPPPAGTSQRPVTPAPPAFEERGPGRSPGGGRGGGAPSFRGGAGWGLTAGGAHNPHPAQLRTPHSVSDLSQAALQSAPPAAIQ</sequence>
<keyword evidence="3" id="KW-1185">Reference proteome</keyword>
<reference evidence="3" key="1">
    <citation type="journal article" date="2019" name="Int. J. Syst. Evol. Microbiol.">
        <title>The Global Catalogue of Microorganisms (GCM) 10K type strain sequencing project: providing services to taxonomists for standard genome sequencing and annotation.</title>
        <authorList>
            <consortium name="The Broad Institute Genomics Platform"/>
            <consortium name="The Broad Institute Genome Sequencing Center for Infectious Disease"/>
            <person name="Wu L."/>
            <person name="Ma J."/>
        </authorList>
    </citation>
    <scope>NUCLEOTIDE SEQUENCE [LARGE SCALE GENOMIC DNA]</scope>
    <source>
        <strain evidence="3">JCM 11448</strain>
    </source>
</reference>
<feature type="region of interest" description="Disordered" evidence="1">
    <location>
        <begin position="1"/>
        <end position="102"/>
    </location>
</feature>
<evidence type="ECO:0000256" key="1">
    <source>
        <dbReference type="SAM" id="MobiDB-lite"/>
    </source>
</evidence>
<accession>A0ABP4HT61</accession>
<evidence type="ECO:0000313" key="3">
    <source>
        <dbReference type="Proteomes" id="UP001500282"/>
    </source>
</evidence>
<gene>
    <name evidence="2" type="ORF">GCM10009579_53400</name>
</gene>
<feature type="compositionally biased region" description="Low complexity" evidence="1">
    <location>
        <begin position="88"/>
        <end position="102"/>
    </location>
</feature>
<protein>
    <submittedName>
        <fullName evidence="2">Uncharacterized protein</fullName>
    </submittedName>
</protein>
<feature type="compositionally biased region" description="Gly residues" evidence="1">
    <location>
        <begin position="45"/>
        <end position="68"/>
    </location>
</feature>